<dbReference type="AlphaFoldDB" id="A0A9N8YYZ2"/>
<feature type="signal peptide" evidence="7">
    <location>
        <begin position="1"/>
        <end position="20"/>
    </location>
</feature>
<reference evidence="8" key="1">
    <citation type="submission" date="2021-06" db="EMBL/GenBank/DDBJ databases">
        <authorList>
            <person name="Kallberg Y."/>
            <person name="Tangrot J."/>
            <person name="Rosling A."/>
        </authorList>
    </citation>
    <scope>NUCLEOTIDE SEQUENCE</scope>
    <source>
        <strain evidence="8">FL966</strain>
    </source>
</reference>
<dbReference type="PANTHER" id="PTHR15549:SF30">
    <property type="entry name" value="MID2 DOMAIN-CONTAINING PROTEIN"/>
    <property type="match status" value="1"/>
</dbReference>
<protein>
    <submittedName>
        <fullName evidence="8">5858_t:CDS:1</fullName>
    </submittedName>
</protein>
<sequence length="461" mass="51729">MTRMLYSLYVLVLLVALCSQYLPVSIATSKYQLKNSILRSKKLGLNGLKKCEPFWWNNQKSYQKWTEREEWCTNDSEYHSSRKSKIWSNWKKFAQCQCESFHWDIRNPAGILVCYQIAWFNKITGRFVGELTVFKLDSMNKYKGKSSHVAFKFSECNVKVSKKRSHLKLDSSGFYYVTVPTFAWKKNGMKIQKFYVHGEISKNELMNKKISAKMLSPSRFKVIIDLKFEFDLENNYDAANLPLPNYLPNKPFSPFVGGCSSYPGMDYKKHKSGTRTTILPDNPTKPTDIPNKDTPIATSQPTDISNTPTTTQTPTSTTTQTTTQTPTQTPTPTPTSVSNPSTDPNPKDVAATITSDPSPKPTTNITNIDSPDSSLDSSPKPVNAADQIASTNTPLPGSTLGVVPIGLSIFGVIILIGAAFILYSRYRNRKWKRQYRRRQALRNETLATAPGFNVGGDGSNA</sequence>
<feature type="chain" id="PRO_5040490351" evidence="7">
    <location>
        <begin position="21"/>
        <end position="461"/>
    </location>
</feature>
<comment type="subcellular location">
    <subcellularLocation>
        <location evidence="1">Membrane</location>
        <topology evidence="1">Single-pass membrane protein</topology>
    </subcellularLocation>
</comment>
<evidence type="ECO:0000256" key="7">
    <source>
        <dbReference type="SAM" id="SignalP"/>
    </source>
</evidence>
<dbReference type="EMBL" id="CAJVQA010000255">
    <property type="protein sequence ID" value="CAG8465025.1"/>
    <property type="molecule type" value="Genomic_DNA"/>
</dbReference>
<keyword evidence="3 6" id="KW-1133">Transmembrane helix</keyword>
<keyword evidence="9" id="KW-1185">Reference proteome</keyword>
<feature type="compositionally biased region" description="Low complexity" evidence="5">
    <location>
        <begin position="300"/>
        <end position="344"/>
    </location>
</feature>
<evidence type="ECO:0000313" key="8">
    <source>
        <dbReference type="EMBL" id="CAG8465025.1"/>
    </source>
</evidence>
<organism evidence="8 9">
    <name type="scientific">Cetraspora pellucida</name>
    <dbReference type="NCBI Taxonomy" id="1433469"/>
    <lineage>
        <taxon>Eukaryota</taxon>
        <taxon>Fungi</taxon>
        <taxon>Fungi incertae sedis</taxon>
        <taxon>Mucoromycota</taxon>
        <taxon>Glomeromycotina</taxon>
        <taxon>Glomeromycetes</taxon>
        <taxon>Diversisporales</taxon>
        <taxon>Gigasporaceae</taxon>
        <taxon>Cetraspora</taxon>
    </lineage>
</organism>
<keyword evidence="7" id="KW-0732">Signal</keyword>
<keyword evidence="4 6" id="KW-0472">Membrane</keyword>
<evidence type="ECO:0000313" key="9">
    <source>
        <dbReference type="Proteomes" id="UP000789759"/>
    </source>
</evidence>
<dbReference type="GO" id="GO:0016020">
    <property type="term" value="C:membrane"/>
    <property type="evidence" value="ECO:0007669"/>
    <property type="project" value="UniProtKB-SubCell"/>
</dbReference>
<feature type="transmembrane region" description="Helical" evidence="6">
    <location>
        <begin position="400"/>
        <end position="423"/>
    </location>
</feature>
<feature type="compositionally biased region" description="Low complexity" evidence="5">
    <location>
        <begin position="369"/>
        <end position="381"/>
    </location>
</feature>
<keyword evidence="2 6" id="KW-0812">Transmembrane</keyword>
<dbReference type="InterPro" id="IPR051694">
    <property type="entry name" value="Immunoregulatory_rcpt-like"/>
</dbReference>
<dbReference type="PANTHER" id="PTHR15549">
    <property type="entry name" value="PAIRED IMMUNOGLOBULIN-LIKE TYPE 2 RECEPTOR"/>
    <property type="match status" value="1"/>
</dbReference>
<evidence type="ECO:0000256" key="2">
    <source>
        <dbReference type="ARBA" id="ARBA00022692"/>
    </source>
</evidence>
<comment type="caution">
    <text evidence="8">The sequence shown here is derived from an EMBL/GenBank/DDBJ whole genome shotgun (WGS) entry which is preliminary data.</text>
</comment>
<dbReference type="GO" id="GO:0071944">
    <property type="term" value="C:cell periphery"/>
    <property type="evidence" value="ECO:0007669"/>
    <property type="project" value="UniProtKB-ARBA"/>
</dbReference>
<proteinExistence type="predicted"/>
<evidence type="ECO:0000256" key="1">
    <source>
        <dbReference type="ARBA" id="ARBA00004167"/>
    </source>
</evidence>
<dbReference type="OrthoDB" id="2371654at2759"/>
<accession>A0A9N8YYZ2</accession>
<evidence type="ECO:0000256" key="3">
    <source>
        <dbReference type="ARBA" id="ARBA00022989"/>
    </source>
</evidence>
<name>A0A9N8YYZ2_9GLOM</name>
<feature type="region of interest" description="Disordered" evidence="5">
    <location>
        <begin position="271"/>
        <end position="382"/>
    </location>
</feature>
<evidence type="ECO:0000256" key="4">
    <source>
        <dbReference type="ARBA" id="ARBA00023136"/>
    </source>
</evidence>
<gene>
    <name evidence="8" type="ORF">CPELLU_LOCUS802</name>
</gene>
<feature type="compositionally biased region" description="Polar residues" evidence="5">
    <location>
        <begin position="352"/>
        <end position="368"/>
    </location>
</feature>
<evidence type="ECO:0000256" key="6">
    <source>
        <dbReference type="SAM" id="Phobius"/>
    </source>
</evidence>
<dbReference type="Proteomes" id="UP000789759">
    <property type="component" value="Unassembled WGS sequence"/>
</dbReference>
<evidence type="ECO:0000256" key="5">
    <source>
        <dbReference type="SAM" id="MobiDB-lite"/>
    </source>
</evidence>